<keyword evidence="1" id="KW-0472">Membrane</keyword>
<protein>
    <submittedName>
        <fullName evidence="2">Uncharacterized protein</fullName>
    </submittedName>
</protein>
<dbReference type="CDD" id="cd11586">
    <property type="entry name" value="VbhA_like"/>
    <property type="match status" value="1"/>
</dbReference>
<dbReference type="AlphaFoldDB" id="A0A0Q9Y743"/>
<dbReference type="Proteomes" id="UP000053881">
    <property type="component" value="Unassembled WGS sequence"/>
</dbReference>
<proteinExistence type="predicted"/>
<comment type="caution">
    <text evidence="2">The sequence shown here is derived from an EMBL/GenBank/DDBJ whole genome shotgun (WGS) entry which is preliminary data.</text>
</comment>
<evidence type="ECO:0000256" key="1">
    <source>
        <dbReference type="SAM" id="Phobius"/>
    </source>
</evidence>
<feature type="transmembrane region" description="Helical" evidence="1">
    <location>
        <begin position="20"/>
        <end position="39"/>
    </location>
</feature>
<reference evidence="2 3" key="1">
    <citation type="submission" date="2015-06" db="EMBL/GenBank/DDBJ databases">
        <title>Genome sequencing project of Bacillus galactosidilyticus PL133.</title>
        <authorList>
            <person name="Gaiero J."/>
            <person name="Nicol R."/>
            <person name="Habash M."/>
        </authorList>
    </citation>
    <scope>NUCLEOTIDE SEQUENCE [LARGE SCALE GENOMIC DNA]</scope>
    <source>
        <strain evidence="2 3">PL133</strain>
    </source>
</reference>
<evidence type="ECO:0000313" key="3">
    <source>
        <dbReference type="Proteomes" id="UP000053881"/>
    </source>
</evidence>
<dbReference type="PATRIC" id="fig|217031.4.peg.2853"/>
<dbReference type="EMBL" id="LGPB01000077">
    <property type="protein sequence ID" value="KRG13410.1"/>
    <property type="molecule type" value="Genomic_DNA"/>
</dbReference>
<accession>A0A0Q9Y743</accession>
<keyword evidence="1" id="KW-1133">Transmembrane helix</keyword>
<gene>
    <name evidence="2" type="ORF">ACA29_08685</name>
</gene>
<name>A0A0Q9Y743_9BACI</name>
<organism evidence="2 3">
    <name type="scientific">Lederbergia galactosidilytica</name>
    <dbReference type="NCBI Taxonomy" id="217031"/>
    <lineage>
        <taxon>Bacteria</taxon>
        <taxon>Bacillati</taxon>
        <taxon>Bacillota</taxon>
        <taxon>Bacilli</taxon>
        <taxon>Bacillales</taxon>
        <taxon>Bacillaceae</taxon>
        <taxon>Lederbergia</taxon>
    </lineage>
</organism>
<dbReference type="InterPro" id="IPR033788">
    <property type="entry name" value="VbhA-like"/>
</dbReference>
<keyword evidence="1" id="KW-0812">Transmembrane</keyword>
<sequence length="84" mass="10025">MMWNNGANCFGGGFPMMMGGWLMMILFWGLVIWLILYAIRKWSPNHKENHNAVDLLRQRYSRGEIDTEEYRERLKELTNTTKKN</sequence>
<evidence type="ECO:0000313" key="2">
    <source>
        <dbReference type="EMBL" id="KRG13410.1"/>
    </source>
</evidence>